<accession>A0ABV9A6K2</accession>
<dbReference type="PANTHER" id="PTHR30543:SF21">
    <property type="entry name" value="NAD(P)H-DEPENDENT FMN REDUCTASE LOT6"/>
    <property type="match status" value="1"/>
</dbReference>
<feature type="domain" description="NADPH-dependent FMN reductase-like" evidence="1">
    <location>
        <begin position="8"/>
        <end position="156"/>
    </location>
</feature>
<dbReference type="Pfam" id="PF03358">
    <property type="entry name" value="FMN_red"/>
    <property type="match status" value="1"/>
</dbReference>
<proteinExistence type="predicted"/>
<dbReference type="Proteomes" id="UP001595997">
    <property type="component" value="Unassembled WGS sequence"/>
</dbReference>
<organism evidence="2 3">
    <name type="scientific">Streptomyces ovatisporus</name>
    <dbReference type="NCBI Taxonomy" id="1128682"/>
    <lineage>
        <taxon>Bacteria</taxon>
        <taxon>Bacillati</taxon>
        <taxon>Actinomycetota</taxon>
        <taxon>Actinomycetes</taxon>
        <taxon>Kitasatosporales</taxon>
        <taxon>Streptomycetaceae</taxon>
        <taxon>Streptomyces</taxon>
    </lineage>
</organism>
<dbReference type="SUPFAM" id="SSF52218">
    <property type="entry name" value="Flavoproteins"/>
    <property type="match status" value="1"/>
</dbReference>
<sequence>MENTKPLRLAVIVGSVRANRFGPTVSGWFAGEAEKYGSYEVDLIDLAEAEHELPVAFPDFGAELPAEVERVRGNLAGRLAAADAFVIVTPEYNHSFPASLKNVIDWFNREWHAKPVGFVSYGGMAGGQRAVEQLRQVFPELHAVTVRATLSFHMAWERFAEDGRPRDEEGSNAAAKGMLRQLEWWGHALRDARARSPYSAAA</sequence>
<evidence type="ECO:0000313" key="3">
    <source>
        <dbReference type="Proteomes" id="UP001595997"/>
    </source>
</evidence>
<dbReference type="PANTHER" id="PTHR30543">
    <property type="entry name" value="CHROMATE REDUCTASE"/>
    <property type="match status" value="1"/>
</dbReference>
<evidence type="ECO:0000259" key="1">
    <source>
        <dbReference type="Pfam" id="PF03358"/>
    </source>
</evidence>
<keyword evidence="3" id="KW-1185">Reference proteome</keyword>
<name>A0ABV9A6K2_9ACTN</name>
<dbReference type="RefSeq" id="WP_386445987.1">
    <property type="nucleotide sequence ID" value="NZ_JBHSFH010000005.1"/>
</dbReference>
<comment type="caution">
    <text evidence="2">The sequence shown here is derived from an EMBL/GenBank/DDBJ whole genome shotgun (WGS) entry which is preliminary data.</text>
</comment>
<reference evidence="3" key="1">
    <citation type="journal article" date="2019" name="Int. J. Syst. Evol. Microbiol.">
        <title>The Global Catalogue of Microorganisms (GCM) 10K type strain sequencing project: providing services to taxonomists for standard genome sequencing and annotation.</title>
        <authorList>
            <consortium name="The Broad Institute Genomics Platform"/>
            <consortium name="The Broad Institute Genome Sequencing Center for Infectious Disease"/>
            <person name="Wu L."/>
            <person name="Ma J."/>
        </authorList>
    </citation>
    <scope>NUCLEOTIDE SEQUENCE [LARGE SCALE GENOMIC DNA]</scope>
    <source>
        <strain evidence="3">CGMCC 4.7357</strain>
    </source>
</reference>
<keyword evidence="2" id="KW-0560">Oxidoreductase</keyword>
<dbReference type="EMBL" id="JBHSFH010000005">
    <property type="protein sequence ID" value="MFC4494634.1"/>
    <property type="molecule type" value="Genomic_DNA"/>
</dbReference>
<dbReference type="InterPro" id="IPR050712">
    <property type="entry name" value="NAD(P)H-dep_reductase"/>
</dbReference>
<dbReference type="GO" id="GO:0016491">
    <property type="term" value="F:oxidoreductase activity"/>
    <property type="evidence" value="ECO:0007669"/>
    <property type="project" value="UniProtKB-KW"/>
</dbReference>
<gene>
    <name evidence="2" type="ORF">ACFPA8_10875</name>
</gene>
<dbReference type="EC" id="1.-.-.-" evidence="2"/>
<evidence type="ECO:0000313" key="2">
    <source>
        <dbReference type="EMBL" id="MFC4494634.1"/>
    </source>
</evidence>
<dbReference type="Gene3D" id="3.40.50.360">
    <property type="match status" value="1"/>
</dbReference>
<dbReference type="InterPro" id="IPR029039">
    <property type="entry name" value="Flavoprotein-like_sf"/>
</dbReference>
<dbReference type="InterPro" id="IPR005025">
    <property type="entry name" value="FMN_Rdtase-like_dom"/>
</dbReference>
<protein>
    <submittedName>
        <fullName evidence="2">NADPH-dependent FMN reductase</fullName>
        <ecNumber evidence="2">1.-.-.-</ecNumber>
    </submittedName>
</protein>